<organism evidence="3 4">
    <name type="scientific">Micromonospora noduli</name>
    <dbReference type="NCBI Taxonomy" id="709876"/>
    <lineage>
        <taxon>Bacteria</taxon>
        <taxon>Bacillati</taxon>
        <taxon>Actinomycetota</taxon>
        <taxon>Actinomycetes</taxon>
        <taxon>Micromonosporales</taxon>
        <taxon>Micromonosporaceae</taxon>
        <taxon>Micromonospora</taxon>
    </lineage>
</organism>
<comment type="caution">
    <text evidence="3">The sequence shown here is derived from an EMBL/GenBank/DDBJ whole genome shotgun (WGS) entry which is preliminary data.</text>
</comment>
<dbReference type="AlphaFoldDB" id="A0A328MSE0"/>
<protein>
    <recommendedName>
        <fullName evidence="2">FAS1 domain-containing protein</fullName>
    </recommendedName>
</protein>
<dbReference type="EMBL" id="PYAA01000061">
    <property type="protein sequence ID" value="RAN92804.1"/>
    <property type="molecule type" value="Genomic_DNA"/>
</dbReference>
<proteinExistence type="predicted"/>
<accession>A0A328MSE0</accession>
<dbReference type="SMART" id="SM00554">
    <property type="entry name" value="FAS1"/>
    <property type="match status" value="1"/>
</dbReference>
<dbReference type="SUPFAM" id="SSF82153">
    <property type="entry name" value="FAS1 domain"/>
    <property type="match status" value="1"/>
</dbReference>
<feature type="signal peptide" evidence="1">
    <location>
        <begin position="1"/>
        <end position="25"/>
    </location>
</feature>
<dbReference type="Gene3D" id="2.30.180.10">
    <property type="entry name" value="FAS1 domain"/>
    <property type="match status" value="1"/>
</dbReference>
<evidence type="ECO:0000313" key="3">
    <source>
        <dbReference type="EMBL" id="RAN92804.1"/>
    </source>
</evidence>
<sequence length="220" mass="23389">MKIARIAARMAVGAVATALATTAVAVPAAQATSKPKPLGTTSLAQVLTRDSSGFDRNSRDFDVLTAAVLAVLEAKPNSPVKVLTDGTVALTAFIPTDAAFQQLVREITQARKLPSESAAFTAVAGLGIDTVESVLLYHVVPGATIDRRTAVRADGTDLTTALGSTVEVDVRTYLYFFRQVRLVDADTDDRDARVVSYDVNKGNRQIAHAVDRVLRPIDLP</sequence>
<evidence type="ECO:0000256" key="1">
    <source>
        <dbReference type="SAM" id="SignalP"/>
    </source>
</evidence>
<evidence type="ECO:0000259" key="2">
    <source>
        <dbReference type="PROSITE" id="PS50213"/>
    </source>
</evidence>
<dbReference type="InterPro" id="IPR000782">
    <property type="entry name" value="FAS1_domain"/>
</dbReference>
<gene>
    <name evidence="3" type="ORF">LAH08_06535</name>
</gene>
<keyword evidence="1" id="KW-0732">Signal</keyword>
<feature type="chain" id="PRO_5038589040" description="FAS1 domain-containing protein" evidence="1">
    <location>
        <begin position="26"/>
        <end position="220"/>
    </location>
</feature>
<dbReference type="Proteomes" id="UP000248966">
    <property type="component" value="Unassembled WGS sequence"/>
</dbReference>
<dbReference type="PROSITE" id="PS50213">
    <property type="entry name" value="FAS1"/>
    <property type="match status" value="1"/>
</dbReference>
<dbReference type="InterPro" id="IPR036378">
    <property type="entry name" value="FAS1_dom_sf"/>
</dbReference>
<name>A0A328MSE0_9ACTN</name>
<feature type="domain" description="FAS1" evidence="2">
    <location>
        <begin position="48"/>
        <end position="214"/>
    </location>
</feature>
<evidence type="ECO:0000313" key="4">
    <source>
        <dbReference type="Proteomes" id="UP000248966"/>
    </source>
</evidence>
<dbReference type="RefSeq" id="WP_112590006.1">
    <property type="nucleotide sequence ID" value="NZ_PYAA01000061.1"/>
</dbReference>
<dbReference type="Pfam" id="PF02469">
    <property type="entry name" value="Fasciclin"/>
    <property type="match status" value="1"/>
</dbReference>
<reference evidence="3 4" key="1">
    <citation type="submission" date="2018-03" db="EMBL/GenBank/DDBJ databases">
        <title>Defining the species Micromonospora saelicesensis and Micromonospora noduli under the framework of genomics.</title>
        <authorList>
            <person name="Riesco R."/>
            <person name="Trujillo M.E."/>
        </authorList>
    </citation>
    <scope>NUCLEOTIDE SEQUENCE [LARGE SCALE GENOMIC DNA]</scope>
    <source>
        <strain evidence="3 4">LAH08</strain>
    </source>
</reference>